<name>A0ABR5TN29_9EURY</name>
<protein>
    <recommendedName>
        <fullName evidence="1">Methyltransferase type 11 domain-containing protein</fullName>
    </recommendedName>
</protein>
<dbReference type="InterPro" id="IPR050508">
    <property type="entry name" value="Methyltransf_Superfamily"/>
</dbReference>
<evidence type="ECO:0000313" key="3">
    <source>
        <dbReference type="Proteomes" id="UP000070633"/>
    </source>
</evidence>
<keyword evidence="3" id="KW-1185">Reference proteome</keyword>
<dbReference type="InterPro" id="IPR013216">
    <property type="entry name" value="Methyltransf_11"/>
</dbReference>
<dbReference type="SUPFAM" id="SSF53335">
    <property type="entry name" value="S-adenosyl-L-methionine-dependent methyltransferases"/>
    <property type="match status" value="1"/>
</dbReference>
<reference evidence="2 3" key="1">
    <citation type="journal article" date="2016" name="Sci. Rep.">
        <title>Metabolic traits of an uncultured archaeal lineage -MSBL1- from brine pools of the Red Sea.</title>
        <authorList>
            <person name="Mwirichia R."/>
            <person name="Alam I."/>
            <person name="Rashid M."/>
            <person name="Vinu M."/>
            <person name="Ba-Alawi W."/>
            <person name="Anthony Kamau A."/>
            <person name="Kamanda Ngugi D."/>
            <person name="Goker M."/>
            <person name="Klenk H.P."/>
            <person name="Bajic V."/>
            <person name="Stingl U."/>
        </authorList>
    </citation>
    <scope>NUCLEOTIDE SEQUENCE [LARGE SCALE GENOMIC DNA]</scope>
    <source>
        <strain evidence="2">SCGC-AAA382M17</strain>
    </source>
</reference>
<dbReference type="Proteomes" id="UP000070633">
    <property type="component" value="Unassembled WGS sequence"/>
</dbReference>
<proteinExistence type="predicted"/>
<organism evidence="2 3">
    <name type="scientific">candidate division MSBL1 archaeon SCGC-AAA382M17</name>
    <dbReference type="NCBI Taxonomy" id="1698284"/>
    <lineage>
        <taxon>Archaea</taxon>
        <taxon>Methanobacteriati</taxon>
        <taxon>Methanobacteriota</taxon>
        <taxon>candidate division MSBL1</taxon>
    </lineage>
</organism>
<dbReference type="PANTHER" id="PTHR42912:SF80">
    <property type="entry name" value="METHYLTRANSFERASE DOMAIN-CONTAINING PROTEIN"/>
    <property type="match status" value="1"/>
</dbReference>
<evidence type="ECO:0000259" key="1">
    <source>
        <dbReference type="Pfam" id="PF08241"/>
    </source>
</evidence>
<evidence type="ECO:0000313" key="2">
    <source>
        <dbReference type="EMBL" id="KXB08301.1"/>
    </source>
</evidence>
<dbReference type="Pfam" id="PF08241">
    <property type="entry name" value="Methyltransf_11"/>
    <property type="match status" value="1"/>
</dbReference>
<dbReference type="Gene3D" id="3.40.50.150">
    <property type="entry name" value="Vaccinia Virus protein VP39"/>
    <property type="match status" value="1"/>
</dbReference>
<accession>A0ABR5TN29</accession>
<comment type="caution">
    <text evidence="2">The sequence shown here is derived from an EMBL/GenBank/DDBJ whole genome shotgun (WGS) entry which is preliminary data.</text>
</comment>
<dbReference type="EMBL" id="LHYI01000023">
    <property type="protein sequence ID" value="KXB08301.1"/>
    <property type="molecule type" value="Genomic_DNA"/>
</dbReference>
<gene>
    <name evidence="2" type="ORF">AKJ55_01200</name>
</gene>
<sequence>MRKVSRAFNDLSKRYEQWYSEESGELIKEIEVRAMKKLIPGGTGLEVGVGSGIFASEVGINFGVDPAEKLLLKARSKGVDVTLGIGEMLSFKSSTFDFLLFVISLAFLEDPQRSLDEARRVLKEGGAVLVCFVPKESSWGDLYGKKKRKGHDFYKHANFYSNSRVESLIEEAGFRIESAVSTLFQDPGSVVALEEPVEHFDESAGFCCIRAERD</sequence>
<dbReference type="InterPro" id="IPR029063">
    <property type="entry name" value="SAM-dependent_MTases_sf"/>
</dbReference>
<dbReference type="CDD" id="cd02440">
    <property type="entry name" value="AdoMet_MTases"/>
    <property type="match status" value="1"/>
</dbReference>
<feature type="domain" description="Methyltransferase type 11" evidence="1">
    <location>
        <begin position="45"/>
        <end position="129"/>
    </location>
</feature>
<dbReference type="PANTHER" id="PTHR42912">
    <property type="entry name" value="METHYLTRANSFERASE"/>
    <property type="match status" value="1"/>
</dbReference>